<dbReference type="EMBL" id="AQFT01000133">
    <property type="protein sequence ID" value="EMZ21406.1"/>
    <property type="molecule type" value="Genomic_DNA"/>
</dbReference>
<dbReference type="AlphaFoldDB" id="N1ZZU1"/>
<evidence type="ECO:0000313" key="2">
    <source>
        <dbReference type="Proteomes" id="UP000012589"/>
    </source>
</evidence>
<accession>N1ZZU1</accession>
<dbReference type="PATRIC" id="fig|1235802.3.peg.4836"/>
<name>N1ZZU1_9FIRM</name>
<gene>
    <name evidence="1" type="ORF">C823_04550</name>
</gene>
<sequence length="214" mass="25049">MNKTENIFNETVKTLTEDAMSLQQKFHKLQEENNIKGSIDCLRLLKDTLSLIREYDWHLEYSEYKADGKKQVAVWEQNHCGDIKNHKVWDIYNSSYKDKDRWYFMFDEVISSGQSFLSANGYLYRNSGKSYALAKLCNEYSGIVVYKNINSVCGIENRDKELNITNIFVPYKRGQMNLKQYNGKIVFIDEGSGLSKEDIEELKKNHIVVGFKDY</sequence>
<dbReference type="OrthoDB" id="2080237at2"/>
<organism evidence="1 2">
    <name type="scientific">Eubacterium plexicaudatum ASF492</name>
    <dbReference type="NCBI Taxonomy" id="1235802"/>
    <lineage>
        <taxon>Bacteria</taxon>
        <taxon>Bacillati</taxon>
        <taxon>Bacillota</taxon>
        <taxon>Clostridia</taxon>
        <taxon>Eubacteriales</taxon>
        <taxon>Eubacteriaceae</taxon>
        <taxon>Eubacterium</taxon>
    </lineage>
</organism>
<dbReference type="STRING" id="1235802.C823_04550"/>
<comment type="caution">
    <text evidence="1">The sequence shown here is derived from an EMBL/GenBank/DDBJ whole genome shotgun (WGS) entry which is preliminary data.</text>
</comment>
<proteinExistence type="predicted"/>
<evidence type="ECO:0000313" key="1">
    <source>
        <dbReference type="EMBL" id="EMZ21406.1"/>
    </source>
</evidence>
<keyword evidence="2" id="KW-1185">Reference proteome</keyword>
<dbReference type="HOGENOM" id="CLU_1287206_0_0_9"/>
<reference evidence="1 2" key="1">
    <citation type="journal article" date="2014" name="Genome Announc.">
        <title>Draft genome sequences of the altered schaedler flora, a defined bacterial community from gnotobiotic mice.</title>
        <authorList>
            <person name="Wannemuehler M.J."/>
            <person name="Overstreet A.M."/>
            <person name="Ward D.V."/>
            <person name="Phillips G.J."/>
        </authorList>
    </citation>
    <scope>NUCLEOTIDE SEQUENCE [LARGE SCALE GENOMIC DNA]</scope>
    <source>
        <strain evidence="1 2">ASF492</strain>
    </source>
</reference>
<protein>
    <submittedName>
        <fullName evidence="1">Uncharacterized protein</fullName>
    </submittedName>
</protein>
<dbReference type="Proteomes" id="UP000012589">
    <property type="component" value="Unassembled WGS sequence"/>
</dbReference>